<dbReference type="Gene3D" id="3.40.50.150">
    <property type="entry name" value="Vaccinia Virus protein VP39"/>
    <property type="match status" value="1"/>
</dbReference>
<protein>
    <submittedName>
        <fullName evidence="2">Spermine synthase</fullName>
    </submittedName>
</protein>
<dbReference type="Proteomes" id="UP000000323">
    <property type="component" value="Chromosome 1"/>
</dbReference>
<keyword evidence="3" id="KW-1185">Reference proteome</keyword>
<dbReference type="eggNOG" id="COG2521">
    <property type="taxonomic scope" value="Bacteria"/>
</dbReference>
<dbReference type="PANTHER" id="PTHR43317">
    <property type="entry name" value="THERMOSPERMINE SYNTHASE ACAULIS5"/>
    <property type="match status" value="1"/>
</dbReference>
<dbReference type="HOGENOM" id="CLU_057700_0_0_0"/>
<reference evidence="3" key="1">
    <citation type="journal article" date="2010" name="Stand. Genomic Sci.">
        <title>Complete genome sequence of 'Thermobaculum terrenum' type strain (YNP1).</title>
        <authorList>
            <person name="Kiss H."/>
            <person name="Cleland D."/>
            <person name="Lapidus A."/>
            <person name="Lucas S."/>
            <person name="Glavina Del Rio T."/>
            <person name="Nolan M."/>
            <person name="Tice H."/>
            <person name="Han C."/>
            <person name="Goodwin L."/>
            <person name="Pitluck S."/>
            <person name="Liolios K."/>
            <person name="Ivanova N."/>
            <person name="Mavromatis K."/>
            <person name="Ovchinnikova G."/>
            <person name="Pati A."/>
            <person name="Chen A."/>
            <person name="Palaniappan K."/>
            <person name="Land M."/>
            <person name="Hauser L."/>
            <person name="Chang Y."/>
            <person name="Jeffries C."/>
            <person name="Lu M."/>
            <person name="Brettin T."/>
            <person name="Detter J."/>
            <person name="Goker M."/>
            <person name="Tindall B."/>
            <person name="Beck B."/>
            <person name="McDermott T."/>
            <person name="Woyke T."/>
            <person name="Bristow J."/>
            <person name="Eisen J."/>
            <person name="Markowitz V."/>
            <person name="Hugenholtz P."/>
            <person name="Kyrpides N."/>
            <person name="Klenk H."/>
            <person name="Cheng J."/>
        </authorList>
    </citation>
    <scope>NUCLEOTIDE SEQUENCE [LARGE SCALE GENOMIC DNA]</scope>
    <source>
        <strain evidence="3">ATCC BAA-798 / YNP1</strain>
    </source>
</reference>
<dbReference type="KEGG" id="ttr:Tter_0443"/>
<dbReference type="InterPro" id="IPR029063">
    <property type="entry name" value="SAM-dependent_MTases_sf"/>
</dbReference>
<evidence type="ECO:0000256" key="1">
    <source>
        <dbReference type="ARBA" id="ARBA00023115"/>
    </source>
</evidence>
<dbReference type="STRING" id="525904.Tter_0443"/>
<proteinExistence type="predicted"/>
<dbReference type="GO" id="GO:0006596">
    <property type="term" value="P:polyamine biosynthetic process"/>
    <property type="evidence" value="ECO:0007669"/>
    <property type="project" value="UniProtKB-KW"/>
</dbReference>
<evidence type="ECO:0000313" key="2">
    <source>
        <dbReference type="EMBL" id="ACZ41364.1"/>
    </source>
</evidence>
<dbReference type="OrthoDB" id="9815877at2"/>
<dbReference type="Pfam" id="PF01564">
    <property type="entry name" value="Spermine_synth"/>
    <property type="match status" value="1"/>
</dbReference>
<dbReference type="EMBL" id="CP001825">
    <property type="protein sequence ID" value="ACZ41364.1"/>
    <property type="molecule type" value="Genomic_DNA"/>
</dbReference>
<accession>D1CEK8</accession>
<dbReference type="PANTHER" id="PTHR43317:SF3">
    <property type="entry name" value="BLR2883 PROTEIN"/>
    <property type="match status" value="1"/>
</dbReference>
<gene>
    <name evidence="2" type="ordered locus">Tter_0443</name>
</gene>
<evidence type="ECO:0000313" key="3">
    <source>
        <dbReference type="Proteomes" id="UP000000323"/>
    </source>
</evidence>
<dbReference type="CDD" id="cd02440">
    <property type="entry name" value="AdoMet_MTases"/>
    <property type="match status" value="1"/>
</dbReference>
<organism evidence="2 3">
    <name type="scientific">Thermobaculum terrenum (strain ATCC BAA-798 / CCMEE 7001 / YNP1)</name>
    <dbReference type="NCBI Taxonomy" id="525904"/>
    <lineage>
        <taxon>Bacteria</taxon>
        <taxon>Bacillati</taxon>
        <taxon>Chloroflexota</taxon>
        <taxon>Chloroflexia</taxon>
        <taxon>Candidatus Thermobaculales</taxon>
        <taxon>Candidatus Thermobaculaceae</taxon>
        <taxon>Thermobaculum</taxon>
    </lineage>
</organism>
<keyword evidence="1" id="KW-0620">Polyamine biosynthesis</keyword>
<dbReference type="AlphaFoldDB" id="D1CEK8"/>
<sequence length="293" mass="32726">MSSVVAHDTLWLSVDEARKLLEARQSGVNELESSFDLGLTKVKVLLDSEGVKLPDGLRVSWSVIEEIAGHFRTGRLSNKCFILRGEEVVPIQSYSGYTNRFYSLLATDGAPTLVAGGFPMHRIKGTDPLKDTAEKIKAIAPVIGKVLDTAMGLGYTAIMASKTADEVITVEIDPEVVEIAKLNPWSRELFENPKIKVIVGDSFEVIREFPDQYFDRVIHDPPIVSLAGDLYSLDFYKQLYRVIRPRGRLFHYIGNPEHKMGHRVTRGVVIRLQEAGFKKVVPRPQAFGVVAYK</sequence>
<dbReference type="SUPFAM" id="SSF53335">
    <property type="entry name" value="S-adenosyl-L-methionine-dependent methyltransferases"/>
    <property type="match status" value="1"/>
</dbReference>
<name>D1CEK8_THET1</name>
<dbReference type="RefSeq" id="WP_012874399.1">
    <property type="nucleotide sequence ID" value="NC_013525.1"/>
</dbReference>